<evidence type="ECO:0000256" key="3">
    <source>
        <dbReference type="ARBA" id="ARBA00022801"/>
    </source>
</evidence>
<dbReference type="AlphaFoldDB" id="A0A392NXN9"/>
<dbReference type="Proteomes" id="UP000265520">
    <property type="component" value="Unassembled WGS sequence"/>
</dbReference>
<dbReference type="PANTHER" id="PTHR43343">
    <property type="entry name" value="PEPTIDASE S12"/>
    <property type="match status" value="1"/>
</dbReference>
<proteinExistence type="inferred from homology"/>
<dbReference type="InterPro" id="IPR001940">
    <property type="entry name" value="Peptidase_S1C"/>
</dbReference>
<dbReference type="EMBL" id="LXQA010054011">
    <property type="protein sequence ID" value="MCI04010.1"/>
    <property type="molecule type" value="Genomic_DNA"/>
</dbReference>
<name>A0A392NXN9_9FABA</name>
<evidence type="ECO:0000256" key="2">
    <source>
        <dbReference type="ARBA" id="ARBA00022670"/>
    </source>
</evidence>
<evidence type="ECO:0000313" key="5">
    <source>
        <dbReference type="Proteomes" id="UP000265520"/>
    </source>
</evidence>
<evidence type="ECO:0000256" key="1">
    <source>
        <dbReference type="ARBA" id="ARBA00010541"/>
    </source>
</evidence>
<dbReference type="InterPro" id="IPR009003">
    <property type="entry name" value="Peptidase_S1_PA"/>
</dbReference>
<evidence type="ECO:0000313" key="4">
    <source>
        <dbReference type="EMBL" id="MCI04010.1"/>
    </source>
</evidence>
<dbReference type="GO" id="GO:0004252">
    <property type="term" value="F:serine-type endopeptidase activity"/>
    <property type="evidence" value="ECO:0007669"/>
    <property type="project" value="InterPro"/>
</dbReference>
<dbReference type="GO" id="GO:0006508">
    <property type="term" value="P:proteolysis"/>
    <property type="evidence" value="ECO:0007669"/>
    <property type="project" value="UniProtKB-KW"/>
</dbReference>
<accession>A0A392NXN9</accession>
<sequence>VTNYHVVAKLATDTSGLQRCKVFLVDAKGNSFSREGKIIGFDPSYDLAVLKVDVEGYEIKPVLLGESKNLLVGQSCFAIGNPYGYENT</sequence>
<dbReference type="PRINTS" id="PR00834">
    <property type="entry name" value="PROTEASES2C"/>
</dbReference>
<comment type="similarity">
    <text evidence="1">Belongs to the peptidase S1C family.</text>
</comment>
<reference evidence="4 5" key="1">
    <citation type="journal article" date="2018" name="Front. Plant Sci.">
        <title>Red Clover (Trifolium pratense) and Zigzag Clover (T. medium) - A Picture of Genomic Similarities and Differences.</title>
        <authorList>
            <person name="Dluhosova J."/>
            <person name="Istvanek J."/>
            <person name="Nedelnik J."/>
            <person name="Repkova J."/>
        </authorList>
    </citation>
    <scope>NUCLEOTIDE SEQUENCE [LARGE SCALE GENOMIC DNA]</scope>
    <source>
        <strain evidence="5">cv. 10/8</strain>
        <tissue evidence="4">Leaf</tissue>
    </source>
</reference>
<keyword evidence="2 4" id="KW-0645">Protease</keyword>
<dbReference type="PANTHER" id="PTHR43343:SF6">
    <property type="entry name" value="PROTEASE DO-LIKE 5, CHLOROPLASTIC ISOFORM X1"/>
    <property type="match status" value="1"/>
</dbReference>
<keyword evidence="3" id="KW-0378">Hydrolase</keyword>
<dbReference type="Gene3D" id="2.40.10.120">
    <property type="match status" value="1"/>
</dbReference>
<dbReference type="InterPro" id="IPR051201">
    <property type="entry name" value="Chloro_Bact_Ser_Proteases"/>
</dbReference>
<comment type="caution">
    <text evidence="4">The sequence shown here is derived from an EMBL/GenBank/DDBJ whole genome shotgun (WGS) entry which is preliminary data.</text>
</comment>
<dbReference type="Pfam" id="PF13365">
    <property type="entry name" value="Trypsin_2"/>
    <property type="match status" value="1"/>
</dbReference>
<organism evidence="4 5">
    <name type="scientific">Trifolium medium</name>
    <dbReference type="NCBI Taxonomy" id="97028"/>
    <lineage>
        <taxon>Eukaryota</taxon>
        <taxon>Viridiplantae</taxon>
        <taxon>Streptophyta</taxon>
        <taxon>Embryophyta</taxon>
        <taxon>Tracheophyta</taxon>
        <taxon>Spermatophyta</taxon>
        <taxon>Magnoliopsida</taxon>
        <taxon>eudicotyledons</taxon>
        <taxon>Gunneridae</taxon>
        <taxon>Pentapetalae</taxon>
        <taxon>rosids</taxon>
        <taxon>fabids</taxon>
        <taxon>Fabales</taxon>
        <taxon>Fabaceae</taxon>
        <taxon>Papilionoideae</taxon>
        <taxon>50 kb inversion clade</taxon>
        <taxon>NPAAA clade</taxon>
        <taxon>Hologalegina</taxon>
        <taxon>IRL clade</taxon>
        <taxon>Trifolieae</taxon>
        <taxon>Trifolium</taxon>
    </lineage>
</organism>
<feature type="non-terminal residue" evidence="4">
    <location>
        <position position="88"/>
    </location>
</feature>
<feature type="non-terminal residue" evidence="4">
    <location>
        <position position="1"/>
    </location>
</feature>
<protein>
    <submittedName>
        <fullName evidence="4">Protease Do-like 5 chloroplastic-like</fullName>
    </submittedName>
</protein>
<keyword evidence="5" id="KW-1185">Reference proteome</keyword>
<dbReference type="SUPFAM" id="SSF50494">
    <property type="entry name" value="Trypsin-like serine proteases"/>
    <property type="match status" value="1"/>
</dbReference>